<dbReference type="InterPro" id="IPR001279">
    <property type="entry name" value="Metallo-B-lactamas"/>
</dbReference>
<proteinExistence type="predicted"/>
<accession>A0AAE4AR01</accession>
<keyword evidence="2" id="KW-0808">Transferase</keyword>
<dbReference type="Pfam" id="PF00753">
    <property type="entry name" value="Lactamase_B"/>
    <property type="match status" value="1"/>
</dbReference>
<keyword evidence="3" id="KW-1185">Reference proteome</keyword>
<dbReference type="AlphaFoldDB" id="A0AAE4AR01"/>
<dbReference type="PANTHER" id="PTHR13754:SF13">
    <property type="entry name" value="METALLO-BETA-LACTAMASE SUPERFAMILY PROTEIN (AFU_ORTHOLOGUE AFUA_3G07630)"/>
    <property type="match status" value="1"/>
</dbReference>
<dbReference type="SUPFAM" id="SSF56281">
    <property type="entry name" value="Metallo-hydrolase/oxidoreductase"/>
    <property type="match status" value="1"/>
</dbReference>
<protein>
    <submittedName>
        <fullName evidence="2">7, 8-dihydropterin-6-yl-methyl-4-(Beta-D-ribofuranosyl)aminobenzene 5'-phosphate synthase</fullName>
        <ecNumber evidence="2">2.5.1.105</ecNumber>
    </submittedName>
</protein>
<sequence length="268" mass="28542">MSTLRIVVDNLTRRDLAVEHGFAAVIDTSGERLLLDTGAGAALLGNLSALGVDPASIKQLVLSHGHWDHTGGLAELLTVVPELPIYAARGVSQDRFSCHADRPVRDVSMPAGCRRAYAGALVHEVTEFTQISPGVYATGPIPRLSGEDCGGPFYLDSAKGQPDLLVDDQSLLLAAGVLIPGCCHSGIINTIEYCRRCAPEVKIHTIIGGLHLVHADDERLERTATYLQQLGLRRLVACHCTGEVAIARLSDRLSCEVLAGASGDVYEC</sequence>
<comment type="caution">
    <text evidence="2">The sequence shown here is derived from an EMBL/GenBank/DDBJ whole genome shotgun (WGS) entry which is preliminary data.</text>
</comment>
<reference evidence="2" key="1">
    <citation type="submission" date="2023-07" db="EMBL/GenBank/DDBJ databases">
        <title>Genomic Encyclopedia of Type Strains, Phase IV (KMG-IV): sequencing the most valuable type-strain genomes for metagenomic binning, comparative biology and taxonomic classification.</title>
        <authorList>
            <person name="Goeker M."/>
        </authorList>
    </citation>
    <scope>NUCLEOTIDE SEQUENCE</scope>
    <source>
        <strain evidence="2">DSM 24202</strain>
    </source>
</reference>
<gene>
    <name evidence="2" type="ORF">J3R75_003780</name>
</gene>
<dbReference type="InterPro" id="IPR036866">
    <property type="entry name" value="RibonucZ/Hydroxyglut_hydro"/>
</dbReference>
<dbReference type="PANTHER" id="PTHR13754">
    <property type="entry name" value="METALLO-BETA-LACTAMASE SUPERFAMILY PROTEIN"/>
    <property type="match status" value="1"/>
</dbReference>
<dbReference type="GO" id="GO:0102041">
    <property type="term" value="F:7,8-dihydropterin-6-yl-methyl-4-(beta-D-ribofuranosyl)aminobenzene 5'-phosphate synthase"/>
    <property type="evidence" value="ECO:0007669"/>
    <property type="project" value="UniProtKB-EC"/>
</dbReference>
<dbReference type="InterPro" id="IPR041712">
    <property type="entry name" value="DHPS-like_MBL-fold"/>
</dbReference>
<name>A0AAE4AR01_9BACT</name>
<evidence type="ECO:0000313" key="2">
    <source>
        <dbReference type="EMBL" id="MDQ0291673.1"/>
    </source>
</evidence>
<evidence type="ECO:0000259" key="1">
    <source>
        <dbReference type="Pfam" id="PF00753"/>
    </source>
</evidence>
<evidence type="ECO:0000313" key="3">
    <source>
        <dbReference type="Proteomes" id="UP001238163"/>
    </source>
</evidence>
<dbReference type="CDD" id="cd07713">
    <property type="entry name" value="DHPS-like_MBL-fold"/>
    <property type="match status" value="1"/>
</dbReference>
<dbReference type="EC" id="2.5.1.105" evidence="2"/>
<feature type="domain" description="Metallo-beta-lactamase" evidence="1">
    <location>
        <begin position="20"/>
        <end position="79"/>
    </location>
</feature>
<dbReference type="Proteomes" id="UP001238163">
    <property type="component" value="Unassembled WGS sequence"/>
</dbReference>
<dbReference type="RefSeq" id="WP_307264798.1">
    <property type="nucleotide sequence ID" value="NZ_JAUSVL010000001.1"/>
</dbReference>
<dbReference type="Gene3D" id="3.60.15.10">
    <property type="entry name" value="Ribonuclease Z/Hydroxyacylglutathione hydrolase-like"/>
    <property type="match status" value="1"/>
</dbReference>
<organism evidence="2 3">
    <name type="scientific">Oligosphaera ethanolica</name>
    <dbReference type="NCBI Taxonomy" id="760260"/>
    <lineage>
        <taxon>Bacteria</taxon>
        <taxon>Pseudomonadati</taxon>
        <taxon>Lentisphaerota</taxon>
        <taxon>Oligosphaeria</taxon>
        <taxon>Oligosphaerales</taxon>
        <taxon>Oligosphaeraceae</taxon>
        <taxon>Oligosphaera</taxon>
    </lineage>
</organism>
<dbReference type="InterPro" id="IPR052926">
    <property type="entry name" value="Metallo-beta-lactamase_dom"/>
</dbReference>
<dbReference type="EMBL" id="JAUSVL010000001">
    <property type="protein sequence ID" value="MDQ0291673.1"/>
    <property type="molecule type" value="Genomic_DNA"/>
</dbReference>